<name>A0A561QR57_9HYPH</name>
<dbReference type="AlphaFoldDB" id="A0A561QR57"/>
<dbReference type="Proteomes" id="UP000320653">
    <property type="component" value="Unassembled WGS sequence"/>
</dbReference>
<keyword evidence="2" id="KW-1185">Reference proteome</keyword>
<dbReference type="EMBL" id="VIWP01000004">
    <property type="protein sequence ID" value="TWF52883.1"/>
    <property type="molecule type" value="Genomic_DNA"/>
</dbReference>
<accession>A0A561QR57</accession>
<protein>
    <submittedName>
        <fullName evidence="1">Uncharacterized protein</fullName>
    </submittedName>
</protein>
<comment type="caution">
    <text evidence="1">The sequence shown here is derived from an EMBL/GenBank/DDBJ whole genome shotgun (WGS) entry which is preliminary data.</text>
</comment>
<reference evidence="1 2" key="1">
    <citation type="submission" date="2019-06" db="EMBL/GenBank/DDBJ databases">
        <title>Sorghum-associated microbial communities from plants grown in Nebraska, USA.</title>
        <authorList>
            <person name="Schachtman D."/>
        </authorList>
    </citation>
    <scope>NUCLEOTIDE SEQUENCE [LARGE SCALE GENOMIC DNA]</scope>
    <source>
        <strain evidence="1 2">1225</strain>
    </source>
</reference>
<evidence type="ECO:0000313" key="2">
    <source>
        <dbReference type="Proteomes" id="UP000320653"/>
    </source>
</evidence>
<proteinExistence type="predicted"/>
<evidence type="ECO:0000313" key="1">
    <source>
        <dbReference type="EMBL" id="TWF52883.1"/>
    </source>
</evidence>
<sequence length="98" mass="10632">MGSSQSRSGSSEESAFRSDLEARFVVLEIISMTSLALALDTSENADIEHARGITSLVRETIRQRCRELNMSEAGQRSAAGYADELLSTALSSLYPSDE</sequence>
<organism evidence="1 2">
    <name type="scientific">Neorhizobium alkalisoli</name>
    <dbReference type="NCBI Taxonomy" id="528178"/>
    <lineage>
        <taxon>Bacteria</taxon>
        <taxon>Pseudomonadati</taxon>
        <taxon>Pseudomonadota</taxon>
        <taxon>Alphaproteobacteria</taxon>
        <taxon>Hyphomicrobiales</taxon>
        <taxon>Rhizobiaceae</taxon>
        <taxon>Rhizobium/Agrobacterium group</taxon>
        <taxon>Neorhizobium</taxon>
    </lineage>
</organism>
<gene>
    <name evidence="1" type="ORF">FHW37_104151</name>
</gene>